<gene>
    <name evidence="1" type="ORF">FOL47_010872</name>
</gene>
<evidence type="ECO:0000313" key="1">
    <source>
        <dbReference type="EMBL" id="KAF4673164.1"/>
    </source>
</evidence>
<dbReference type="AlphaFoldDB" id="A0A7J6MNT2"/>
<dbReference type="EMBL" id="JAAPAO010000089">
    <property type="protein sequence ID" value="KAF4673164.1"/>
    <property type="molecule type" value="Genomic_DNA"/>
</dbReference>
<sequence length="623" mass="66690">MIVVEGKRSGKSPNSNAGTGVGGLGGALGGLFGSFSALFGAFFGLAGAIGPAITATGSALVPITATGIGSGIPFSIYVPFKDGPGGSDREYFVTEPFQNASAIVLNLHATGEHCRTRHHESGVLGVVNISNFLLVTPCGRPDTDGRPTWVAGACCKNDKSQDDEDSVLAPLEALKDRYLPDSPVYAVGFGAGGNATVACSHTSYSARIISKKDNAAAYRLALMRGDDGYPGTFYEDSFSSVMPDREKDVGAWVARLGCAKSPSVTKSPSVRYSQGMSIARMVCQKEWVKVQEIIFNTANAMTLGESVWKGDVARYAIGFFFTETDWPATTNTERSYHTHDPGVRPEAMVLNFHNIGEKCEDSHNTRGAALMVHAEEFRFTFITPCAEPSVDDFSLVSNIVATTRQQLDNYSLPVYAIGYEIKVLGGLQRYEGDVSVGITYTALSAFFFPRDRAPVDHDGVQFTYDGASGAKISSPLMVIIDFHSFNQNSSGCTTWLHHLGPLYSLADRYKNVLISPSALASKDDDFHGSWNAGSCCNGDPSIDGFAFAREVIQLARRKYGSSIPIFAWGREDGAMMAQGLLCAGEVNEFVSIDGVLALNTLKGTYQPHVNVCLGSRLEGAVMG</sequence>
<proteinExistence type="predicted"/>
<comment type="caution">
    <text evidence="1">The sequence shown here is derived from an EMBL/GenBank/DDBJ whole genome shotgun (WGS) entry which is preliminary data.</text>
</comment>
<organism evidence="1 2">
    <name type="scientific">Perkinsus chesapeaki</name>
    <name type="common">Clam parasite</name>
    <name type="synonym">Perkinsus andrewsi</name>
    <dbReference type="NCBI Taxonomy" id="330153"/>
    <lineage>
        <taxon>Eukaryota</taxon>
        <taxon>Sar</taxon>
        <taxon>Alveolata</taxon>
        <taxon>Perkinsozoa</taxon>
        <taxon>Perkinsea</taxon>
        <taxon>Perkinsida</taxon>
        <taxon>Perkinsidae</taxon>
        <taxon>Perkinsus</taxon>
    </lineage>
</organism>
<name>A0A7J6MNT2_PERCH</name>
<reference evidence="1 2" key="1">
    <citation type="submission" date="2020-04" db="EMBL/GenBank/DDBJ databases">
        <title>Perkinsus chesapeaki whole genome sequence.</title>
        <authorList>
            <person name="Bogema D.R."/>
        </authorList>
    </citation>
    <scope>NUCLEOTIDE SEQUENCE [LARGE SCALE GENOMIC DNA]</scope>
    <source>
        <strain evidence="1">ATCC PRA-425</strain>
    </source>
</reference>
<protein>
    <submittedName>
        <fullName evidence="1">Uncharacterized protein</fullName>
    </submittedName>
</protein>
<dbReference type="InterPro" id="IPR029058">
    <property type="entry name" value="AB_hydrolase_fold"/>
</dbReference>
<keyword evidence="2" id="KW-1185">Reference proteome</keyword>
<accession>A0A7J6MNT2</accession>
<dbReference type="Gene3D" id="3.40.50.1820">
    <property type="entry name" value="alpha/beta hydrolase"/>
    <property type="match status" value="2"/>
</dbReference>
<evidence type="ECO:0000313" key="2">
    <source>
        <dbReference type="Proteomes" id="UP000591131"/>
    </source>
</evidence>
<dbReference type="Proteomes" id="UP000591131">
    <property type="component" value="Unassembled WGS sequence"/>
</dbReference>